<dbReference type="SUPFAM" id="SSF53383">
    <property type="entry name" value="PLP-dependent transferases"/>
    <property type="match status" value="1"/>
</dbReference>
<comment type="subcellular location">
    <subcellularLocation>
        <location evidence="13">Cytoplasm</location>
    </subcellularLocation>
</comment>
<evidence type="ECO:0000256" key="9">
    <source>
        <dbReference type="ARBA" id="ARBA00023004"/>
    </source>
</evidence>
<dbReference type="GO" id="GO:1990221">
    <property type="term" value="C:L-cysteine desulfurase complex"/>
    <property type="evidence" value="ECO:0007669"/>
    <property type="project" value="UniProtKB-ARBA"/>
</dbReference>
<evidence type="ECO:0000256" key="8">
    <source>
        <dbReference type="ARBA" id="ARBA00022898"/>
    </source>
</evidence>
<comment type="subunit">
    <text evidence="13">Homodimer. Forms a heterotetramer with IscU, interacts with other sulfur acceptors.</text>
</comment>
<evidence type="ECO:0000256" key="10">
    <source>
        <dbReference type="ARBA" id="ARBA00023014"/>
    </source>
</evidence>
<dbReference type="PROSITE" id="PS00595">
    <property type="entry name" value="AA_TRANSFER_CLASS_5"/>
    <property type="match status" value="1"/>
</dbReference>
<gene>
    <name evidence="13" type="primary">iscS</name>
    <name evidence="16" type="ORF">PAN31108_01697</name>
</gene>
<dbReference type="InterPro" id="IPR000192">
    <property type="entry name" value="Aminotrans_V_dom"/>
</dbReference>
<evidence type="ECO:0000256" key="11">
    <source>
        <dbReference type="ARBA" id="ARBA00050776"/>
    </source>
</evidence>
<dbReference type="OrthoDB" id="9808002at2"/>
<feature type="binding site" description="via persulfide group" evidence="13">
    <location>
        <position position="331"/>
    </location>
    <ligand>
        <name>[2Fe-2S] cluster</name>
        <dbReference type="ChEBI" id="CHEBI:190135"/>
        <note>ligand shared with IscU</note>
    </ligand>
</feature>
<dbReference type="InterPro" id="IPR010240">
    <property type="entry name" value="Cys_deSase_IscS"/>
</dbReference>
<dbReference type="EMBL" id="CABPSB010000004">
    <property type="protein sequence ID" value="VVD92585.1"/>
    <property type="molecule type" value="Genomic_DNA"/>
</dbReference>
<dbReference type="Gene3D" id="3.90.1150.10">
    <property type="entry name" value="Aspartate Aminotransferase, domain 1"/>
    <property type="match status" value="1"/>
</dbReference>
<dbReference type="GO" id="GO:0031071">
    <property type="term" value="F:cysteine desulfurase activity"/>
    <property type="evidence" value="ECO:0007669"/>
    <property type="project" value="UniProtKB-UniRule"/>
</dbReference>
<dbReference type="Proteomes" id="UP000406256">
    <property type="component" value="Unassembled WGS sequence"/>
</dbReference>
<evidence type="ECO:0000256" key="12">
    <source>
        <dbReference type="ARBA" id="ARBA00072125"/>
    </source>
</evidence>
<reference evidence="16 17" key="1">
    <citation type="submission" date="2019-08" db="EMBL/GenBank/DDBJ databases">
        <authorList>
            <person name="Peeters C."/>
        </authorList>
    </citation>
    <scope>NUCLEOTIDE SEQUENCE [LARGE SCALE GENOMIC DNA]</scope>
    <source>
        <strain evidence="16 17">LMG 31108</strain>
    </source>
</reference>
<dbReference type="HAMAP" id="MF_00331">
    <property type="entry name" value="Cys_desulf_IscS"/>
    <property type="match status" value="1"/>
</dbReference>
<dbReference type="GO" id="GO:0046872">
    <property type="term" value="F:metal ion binding"/>
    <property type="evidence" value="ECO:0007669"/>
    <property type="project" value="UniProtKB-KW"/>
</dbReference>
<evidence type="ECO:0000313" key="16">
    <source>
        <dbReference type="EMBL" id="VVD92585.1"/>
    </source>
</evidence>
<keyword evidence="17" id="KW-1185">Reference proteome</keyword>
<dbReference type="InterPro" id="IPR016454">
    <property type="entry name" value="Cysteine_dSase"/>
</dbReference>
<dbReference type="FunFam" id="3.90.1150.10:FF:000002">
    <property type="entry name" value="Cysteine desulfurase IscS"/>
    <property type="match status" value="1"/>
</dbReference>
<dbReference type="Pfam" id="PF00266">
    <property type="entry name" value="Aminotran_5"/>
    <property type="match status" value="1"/>
</dbReference>
<keyword evidence="8 13" id="KW-0663">Pyridoxal phosphate</keyword>
<dbReference type="InterPro" id="IPR015421">
    <property type="entry name" value="PyrdxlP-dep_Trfase_major"/>
</dbReference>
<dbReference type="InterPro" id="IPR015422">
    <property type="entry name" value="PyrdxlP-dep_Trfase_small"/>
</dbReference>
<dbReference type="InterPro" id="IPR020578">
    <property type="entry name" value="Aminotrans_V_PyrdxlP_BS"/>
</dbReference>
<proteinExistence type="inferred from homology"/>
<dbReference type="Gene3D" id="3.40.640.10">
    <property type="entry name" value="Type I PLP-dependent aspartate aminotransferase-like (Major domain)"/>
    <property type="match status" value="1"/>
</dbReference>
<feature type="binding site" evidence="13">
    <location>
        <begin position="206"/>
        <end position="208"/>
    </location>
    <ligand>
        <name>pyridoxal 5'-phosphate</name>
        <dbReference type="ChEBI" id="CHEBI:597326"/>
    </ligand>
</feature>
<evidence type="ECO:0000256" key="7">
    <source>
        <dbReference type="ARBA" id="ARBA00022723"/>
    </source>
</evidence>
<accession>A0A5E4TXI3</accession>
<dbReference type="PANTHER" id="PTHR11601">
    <property type="entry name" value="CYSTEINE DESULFURYLASE FAMILY MEMBER"/>
    <property type="match status" value="1"/>
</dbReference>
<evidence type="ECO:0000259" key="15">
    <source>
        <dbReference type="Pfam" id="PF00266"/>
    </source>
</evidence>
<evidence type="ECO:0000256" key="4">
    <source>
        <dbReference type="ARBA" id="ARBA00012239"/>
    </source>
</evidence>
<keyword evidence="7 13" id="KW-0479">Metal-binding</keyword>
<protein>
    <recommendedName>
        <fullName evidence="12 13">Cysteine desulfurase IscS</fullName>
        <ecNumber evidence="4 13">2.8.1.7</ecNumber>
    </recommendedName>
</protein>
<evidence type="ECO:0000256" key="3">
    <source>
        <dbReference type="ARBA" id="ARBA00006490"/>
    </source>
</evidence>
<dbReference type="RefSeq" id="WP_150668420.1">
    <property type="nucleotide sequence ID" value="NZ_CABPSB010000004.1"/>
</dbReference>
<dbReference type="GO" id="GO:0030170">
    <property type="term" value="F:pyridoxal phosphate binding"/>
    <property type="evidence" value="ECO:0007669"/>
    <property type="project" value="UniProtKB-UniRule"/>
</dbReference>
<evidence type="ECO:0000256" key="14">
    <source>
        <dbReference type="RuleBase" id="RU004504"/>
    </source>
</evidence>
<dbReference type="PIRSF" id="PIRSF005572">
    <property type="entry name" value="NifS"/>
    <property type="match status" value="1"/>
</dbReference>
<dbReference type="PANTHER" id="PTHR11601:SF34">
    <property type="entry name" value="CYSTEINE DESULFURASE"/>
    <property type="match status" value="1"/>
</dbReference>
<comment type="function">
    <text evidence="13">Master enzyme that delivers sulfur to a number of partners involved in Fe-S cluster assembly, tRNA modification or cofactor biosynthesis. Catalyzes the removal of elemental sulfur atoms from cysteine to produce alanine. Functions as a sulfur delivery protein for Fe-S cluster synthesis onto IscU, an Fe-S scaffold assembly protein, as well as other S acceptor proteins.</text>
</comment>
<keyword evidence="10 13" id="KW-0411">Iron-sulfur</keyword>
<comment type="catalytic activity">
    <reaction evidence="11 13">
        <text>(sulfur carrier)-H + L-cysteine = (sulfur carrier)-SH + L-alanine</text>
        <dbReference type="Rhea" id="RHEA:43892"/>
        <dbReference type="Rhea" id="RHEA-COMP:14737"/>
        <dbReference type="Rhea" id="RHEA-COMP:14739"/>
        <dbReference type="ChEBI" id="CHEBI:29917"/>
        <dbReference type="ChEBI" id="CHEBI:35235"/>
        <dbReference type="ChEBI" id="CHEBI:57972"/>
        <dbReference type="ChEBI" id="CHEBI:64428"/>
        <dbReference type="EC" id="2.8.1.7"/>
    </reaction>
</comment>
<dbReference type="NCBIfam" id="NF010611">
    <property type="entry name" value="PRK14012.1"/>
    <property type="match status" value="1"/>
</dbReference>
<dbReference type="GO" id="GO:0051537">
    <property type="term" value="F:2 iron, 2 sulfur cluster binding"/>
    <property type="evidence" value="ECO:0007669"/>
    <property type="project" value="UniProtKB-UniRule"/>
</dbReference>
<evidence type="ECO:0000256" key="13">
    <source>
        <dbReference type="HAMAP-Rule" id="MF_00331"/>
    </source>
</evidence>
<keyword evidence="9 13" id="KW-0408">Iron</keyword>
<dbReference type="GO" id="GO:0044571">
    <property type="term" value="P:[2Fe-2S] cluster assembly"/>
    <property type="evidence" value="ECO:0007669"/>
    <property type="project" value="UniProtKB-UniRule"/>
</dbReference>
<evidence type="ECO:0000256" key="6">
    <source>
        <dbReference type="ARBA" id="ARBA00022714"/>
    </source>
</evidence>
<keyword evidence="13" id="KW-0963">Cytoplasm</keyword>
<feature type="active site" description="Cysteine persulfide intermediate" evidence="13">
    <location>
        <position position="331"/>
    </location>
</feature>
<dbReference type="NCBIfam" id="TIGR02006">
    <property type="entry name" value="IscS"/>
    <property type="match status" value="1"/>
</dbReference>
<evidence type="ECO:0000256" key="5">
    <source>
        <dbReference type="ARBA" id="ARBA00022679"/>
    </source>
</evidence>
<keyword evidence="6 13" id="KW-0001">2Fe-2S</keyword>
<keyword evidence="5 13" id="KW-0808">Transferase</keyword>
<comment type="cofactor">
    <cofactor evidence="1 13 14">
        <name>pyridoxal 5'-phosphate</name>
        <dbReference type="ChEBI" id="CHEBI:597326"/>
    </cofactor>
</comment>
<dbReference type="UniPathway" id="UPA00266"/>
<evidence type="ECO:0000256" key="2">
    <source>
        <dbReference type="ARBA" id="ARBA00005151"/>
    </source>
</evidence>
<evidence type="ECO:0000313" key="17">
    <source>
        <dbReference type="Proteomes" id="UP000406256"/>
    </source>
</evidence>
<comment type="similarity">
    <text evidence="3 13">Belongs to the class-V pyridoxal-phosphate-dependent aminotransferase family. NifS/IscS subfamily.</text>
</comment>
<evidence type="ECO:0000256" key="1">
    <source>
        <dbReference type="ARBA" id="ARBA00001933"/>
    </source>
</evidence>
<name>A0A5E4TXI3_9BURK</name>
<organism evidence="16 17">
    <name type="scientific">Pandoraea anhela</name>
    <dbReference type="NCBI Taxonomy" id="2508295"/>
    <lineage>
        <taxon>Bacteria</taxon>
        <taxon>Pseudomonadati</taxon>
        <taxon>Pseudomonadota</taxon>
        <taxon>Betaproteobacteria</taxon>
        <taxon>Burkholderiales</taxon>
        <taxon>Burkholderiaceae</taxon>
        <taxon>Pandoraea</taxon>
    </lineage>
</organism>
<dbReference type="FunFam" id="3.40.640.10:FF:000003">
    <property type="entry name" value="Cysteine desulfurase IscS"/>
    <property type="match status" value="1"/>
</dbReference>
<comment type="pathway">
    <text evidence="2 13">Cofactor biosynthesis; iron-sulfur cluster biosynthesis.</text>
</comment>
<feature type="binding site" evidence="13">
    <location>
        <position position="186"/>
    </location>
    <ligand>
        <name>pyridoxal 5'-phosphate</name>
        <dbReference type="ChEBI" id="CHEBI:597326"/>
    </ligand>
</feature>
<sequence length="407" mass="45330">MKNDTLNLPIYMDYSATTPIDPRVVDKMLPYLREQFGNPASRSHSFGWAAEQAVEEAREEVAKLVNADPREIVWTSGATESNNLAIKGAAHFYQGKGKHLITVKTEHKAVLDTMRELEREGFEVTYLDVKDDGLLDLDVFKAALRPDTILVSIMAVNNEIGVIQDIATLGDICREKGIIFHVDAAQATGKMPIDLAALKVDLMSFSAHKTYGPKGIGALYVRRKPRVRIEAQIHGGGHERGMRSGTLATHQIVGMGEAFRLAREEMAVENERVRMLRDRLLTGLTEMEEVYVNGDMEQRVPHNLNISFNFVEGESLIMAIKDVAVSSGSACTSASLEPSYVLRALGRNDELAHSSIRFTVGRFTTEQEVDYVVELLKSKIGKLRDLSPLWEMYKDGVDLNSIQWAAH</sequence>
<feature type="binding site" evidence="13">
    <location>
        <position position="246"/>
    </location>
    <ligand>
        <name>pyridoxal 5'-phosphate</name>
        <dbReference type="ChEBI" id="CHEBI:597326"/>
    </ligand>
</feature>
<dbReference type="AlphaFoldDB" id="A0A5E4TXI3"/>
<feature type="binding site" evidence="13">
    <location>
        <position position="158"/>
    </location>
    <ligand>
        <name>pyridoxal 5'-phosphate</name>
        <dbReference type="ChEBI" id="CHEBI:597326"/>
    </ligand>
</feature>
<dbReference type="EC" id="2.8.1.7" evidence="4 13"/>
<feature type="binding site" evidence="13">
    <location>
        <begin position="78"/>
        <end position="79"/>
    </location>
    <ligand>
        <name>pyridoxal 5'-phosphate</name>
        <dbReference type="ChEBI" id="CHEBI:597326"/>
    </ligand>
</feature>
<feature type="modified residue" description="N6-(pyridoxal phosphate)lysine" evidence="13">
    <location>
        <position position="209"/>
    </location>
</feature>
<feature type="domain" description="Aminotransferase class V" evidence="15">
    <location>
        <begin position="10"/>
        <end position="372"/>
    </location>
</feature>
<dbReference type="InterPro" id="IPR015424">
    <property type="entry name" value="PyrdxlP-dep_Trfase"/>
</dbReference>